<dbReference type="SMART" id="SM00034">
    <property type="entry name" value="CLECT"/>
    <property type="match status" value="1"/>
</dbReference>
<feature type="signal peptide" evidence="8">
    <location>
        <begin position="1"/>
        <end position="23"/>
    </location>
</feature>
<evidence type="ECO:0000256" key="3">
    <source>
        <dbReference type="ARBA" id="ARBA00022525"/>
    </source>
</evidence>
<dbReference type="PRINTS" id="PR01504">
    <property type="entry name" value="PNCREATITSAP"/>
</dbReference>
<dbReference type="GO" id="GO:0030246">
    <property type="term" value="F:carbohydrate binding"/>
    <property type="evidence" value="ECO:0007669"/>
    <property type="project" value="UniProtKB-KW"/>
</dbReference>
<evidence type="ECO:0000256" key="7">
    <source>
        <dbReference type="ARBA" id="ARBA00023157"/>
    </source>
</evidence>
<dbReference type="PANTHER" id="PTHR22803">
    <property type="entry name" value="MANNOSE, PHOSPHOLIPASE, LECTIN RECEPTOR RELATED"/>
    <property type="match status" value="1"/>
</dbReference>
<evidence type="ECO:0000256" key="1">
    <source>
        <dbReference type="ARBA" id="ARBA00004613"/>
    </source>
</evidence>
<evidence type="ECO:0000256" key="4">
    <source>
        <dbReference type="ARBA" id="ARBA00022723"/>
    </source>
</evidence>
<dbReference type="InterPro" id="IPR016186">
    <property type="entry name" value="C-type_lectin-like/link_sf"/>
</dbReference>
<dbReference type="FunFam" id="3.10.100.10:FF:000015">
    <property type="entry name" value="C-type lectin Cal"/>
    <property type="match status" value="1"/>
</dbReference>
<evidence type="ECO:0000256" key="5">
    <source>
        <dbReference type="ARBA" id="ARBA00022734"/>
    </source>
</evidence>
<evidence type="ECO:0000256" key="2">
    <source>
        <dbReference type="ARBA" id="ARBA00006250"/>
    </source>
</evidence>
<comment type="subcellular location">
    <subcellularLocation>
        <location evidence="1">Secreted</location>
    </subcellularLocation>
</comment>
<dbReference type="InterPro" id="IPR001304">
    <property type="entry name" value="C-type_lectin-like"/>
</dbReference>
<keyword evidence="3" id="KW-0964">Secreted</keyword>
<dbReference type="Pfam" id="PF00059">
    <property type="entry name" value="Lectin_C"/>
    <property type="match status" value="1"/>
</dbReference>
<dbReference type="GO" id="GO:0046872">
    <property type="term" value="F:metal ion binding"/>
    <property type="evidence" value="ECO:0007669"/>
    <property type="project" value="UniProtKB-KW"/>
</dbReference>
<dbReference type="GO" id="GO:0005576">
    <property type="term" value="C:extracellular region"/>
    <property type="evidence" value="ECO:0007669"/>
    <property type="project" value="UniProtKB-SubCell"/>
</dbReference>
<feature type="domain" description="C-type lectin" evidence="9">
    <location>
        <begin position="34"/>
        <end position="156"/>
    </location>
</feature>
<dbReference type="InterPro" id="IPR050111">
    <property type="entry name" value="C-type_lectin/snaclec_domain"/>
</dbReference>
<accession>R4FI85</accession>
<keyword evidence="6" id="KW-0106">Calcium</keyword>
<dbReference type="Gene3D" id="3.10.100.10">
    <property type="entry name" value="Mannose-Binding Protein A, subunit A"/>
    <property type="match status" value="1"/>
</dbReference>
<dbReference type="AlphaFoldDB" id="R4FI85"/>
<dbReference type="SUPFAM" id="SSF56436">
    <property type="entry name" value="C-type lectin-like"/>
    <property type="match status" value="1"/>
</dbReference>
<evidence type="ECO:0000313" key="10">
    <source>
        <dbReference type="EMBL" id="JAA74667.1"/>
    </source>
</evidence>
<protein>
    <submittedName>
        <fullName evidence="10">LP-Bra-8</fullName>
    </submittedName>
</protein>
<keyword evidence="8" id="KW-0732">Signal</keyword>
<reference evidence="10" key="1">
    <citation type="journal article" date="2013" name="Toxins">
        <title>Venom down under: dynamic evolution of Australian elapid snake toxins.</title>
        <authorList>
            <person name="Jackson T.N."/>
            <person name="Sunagar K."/>
            <person name="Undheim E.A."/>
            <person name="Koludarov I."/>
            <person name="Chan A.H."/>
            <person name="Sanders K."/>
            <person name="Ali S.A."/>
            <person name="Hendrikx I."/>
            <person name="Dunstan N."/>
            <person name="Fry B.G."/>
        </authorList>
    </citation>
    <scope>NUCLEOTIDE SEQUENCE</scope>
    <source>
        <tissue evidence="10">Maxillary venom gland</tissue>
    </source>
</reference>
<keyword evidence="5" id="KW-0430">Lectin</keyword>
<keyword evidence="7" id="KW-1015">Disulfide bond</keyword>
<evidence type="ECO:0000256" key="8">
    <source>
        <dbReference type="SAM" id="SignalP"/>
    </source>
</evidence>
<comment type="similarity">
    <text evidence="2">Belongs to the true venom lectin family.</text>
</comment>
<dbReference type="EMBL" id="GAHA01000020">
    <property type="protein sequence ID" value="JAA74667.1"/>
    <property type="molecule type" value="mRNA"/>
</dbReference>
<evidence type="ECO:0000259" key="9">
    <source>
        <dbReference type="PROSITE" id="PS50041"/>
    </source>
</evidence>
<proteinExistence type="evidence at transcript level"/>
<evidence type="ECO:0000256" key="6">
    <source>
        <dbReference type="ARBA" id="ARBA00022837"/>
    </source>
</evidence>
<organism evidence="10">
    <name type="scientific">Brachyurophis roperi</name>
    <name type="common">Northern shovel-nosed snake</name>
    <dbReference type="NCBI Taxonomy" id="1295043"/>
    <lineage>
        <taxon>Eukaryota</taxon>
        <taxon>Metazoa</taxon>
        <taxon>Chordata</taxon>
        <taxon>Craniata</taxon>
        <taxon>Vertebrata</taxon>
        <taxon>Euteleostomi</taxon>
        <taxon>Lepidosauria</taxon>
        <taxon>Squamata</taxon>
        <taxon>Bifurcata</taxon>
        <taxon>Unidentata</taxon>
        <taxon>Episquamata</taxon>
        <taxon>Toxicofera</taxon>
        <taxon>Serpentes</taxon>
        <taxon>Colubroidea</taxon>
        <taxon>Elapidae</taxon>
        <taxon>Elapinae</taxon>
        <taxon>Brachyurophis</taxon>
    </lineage>
</organism>
<sequence>MGRFLLVSLSLLVVALSLNGIGADHHCPSDWISLGRYCYKFIKERKTWEDAEESCMQLQNSSHLASIHSTVESFYTHRVISSRGVFFNDVWIGLNDPGKNRIWEWTDGSDFDYTSWRVREPGNADSGEYCVKLTRFSRFFSWKAANCESENFFICKM</sequence>
<dbReference type="InterPro" id="IPR016187">
    <property type="entry name" value="CTDL_fold"/>
</dbReference>
<feature type="chain" id="PRO_5004365516" evidence="8">
    <location>
        <begin position="24"/>
        <end position="157"/>
    </location>
</feature>
<dbReference type="PROSITE" id="PS50041">
    <property type="entry name" value="C_TYPE_LECTIN_2"/>
    <property type="match status" value="1"/>
</dbReference>
<keyword evidence="4" id="KW-0479">Metal-binding</keyword>
<name>R4FI85_9SAUR</name>